<dbReference type="PANTHER" id="PTHR10039">
    <property type="entry name" value="AMELOGENIN"/>
    <property type="match status" value="1"/>
</dbReference>
<protein>
    <recommendedName>
        <fullName evidence="2">Nephrocystin 3-like N-terminal domain-containing protein</fullName>
    </recommendedName>
</protein>
<dbReference type="EMBL" id="CACVBS010000063">
    <property type="protein sequence ID" value="CAA7267838.1"/>
    <property type="molecule type" value="Genomic_DNA"/>
</dbReference>
<sequence length="675" mass="76644">MSSMFKGARNVQIQDSSFVIVDNHGMNGLQLLHREVVYGATHDSAERYPPPKCHPKTRRAIVTGIMDWILDLSRLSSILWLRGPAGCGKTAISQTICELCQATRALGGSFFFSRHSHGRNNSTLLFVTIAYQLAVAIPEVGVRISEIVANDPSIVTKSIDVQLRKLIVEPLQLVELSARPVVIVIDGLDECLGESMQRHIVQLIGSVFEHGIFPVCFVIASRPEPWIKDEFESGLLTRNLRQVALEEANGADEDIRTFLMSGFEDICNSPSHRTVMSTIPKPWPSGNDIDSLVDRASGQFIYPATVLKFVDDPHFRPIDRLQDVLAIPMATTPSLNPFFDLDQLYTEIMLTCADKQRTLDVLGTLLVMLSDGLPLQWGRHPGVLDVVEQLLGLRSGESQLALRTIHSLVHVSSLSAEQRETMTLDEYRRLMRQQYDAVKFYHKTFSDFLLDSSRSKDYFINSVELSKTQPRITKLEVDFYSEEELFEFPLPTCVDLKFLRSTPNMIRVALAGREVEILVWEMWELYIKTPDFGPVVEYLGRIKALSYLRPQYGRELMSVSRYFANTLQYLEVFPSEPNVCNILLDFAVLIGLIFRTHYSLDPDLSHLQTPKETGKIFSHCRALRFIDIQTDLSDEEEKGAFERWVPSEEDKQLGRKASKEEFTCLDIGDHIHRGW</sequence>
<keyword evidence="1" id="KW-0677">Repeat</keyword>
<dbReference type="Proteomes" id="UP000467700">
    <property type="component" value="Unassembled WGS sequence"/>
</dbReference>
<evidence type="ECO:0000256" key="1">
    <source>
        <dbReference type="ARBA" id="ARBA00022737"/>
    </source>
</evidence>
<dbReference type="Gene3D" id="3.40.50.300">
    <property type="entry name" value="P-loop containing nucleotide triphosphate hydrolases"/>
    <property type="match status" value="1"/>
</dbReference>
<dbReference type="PANTHER" id="PTHR10039:SF17">
    <property type="entry name" value="FUNGAL STAND N-TERMINAL GOODBYE DOMAIN-CONTAINING PROTEIN-RELATED"/>
    <property type="match status" value="1"/>
</dbReference>
<organism evidence="3 4">
    <name type="scientific">Cyclocybe aegerita</name>
    <name type="common">Black poplar mushroom</name>
    <name type="synonym">Agrocybe aegerita</name>
    <dbReference type="NCBI Taxonomy" id="1973307"/>
    <lineage>
        <taxon>Eukaryota</taxon>
        <taxon>Fungi</taxon>
        <taxon>Dikarya</taxon>
        <taxon>Basidiomycota</taxon>
        <taxon>Agaricomycotina</taxon>
        <taxon>Agaricomycetes</taxon>
        <taxon>Agaricomycetidae</taxon>
        <taxon>Agaricales</taxon>
        <taxon>Agaricineae</taxon>
        <taxon>Bolbitiaceae</taxon>
        <taxon>Cyclocybe</taxon>
    </lineage>
</organism>
<reference evidence="3 4" key="1">
    <citation type="submission" date="2020-01" db="EMBL/GenBank/DDBJ databases">
        <authorList>
            <person name="Gupta K D."/>
        </authorList>
    </citation>
    <scope>NUCLEOTIDE SEQUENCE [LARGE SCALE GENOMIC DNA]</scope>
</reference>
<dbReference type="AlphaFoldDB" id="A0A8S0W9L4"/>
<evidence type="ECO:0000259" key="2">
    <source>
        <dbReference type="Pfam" id="PF24883"/>
    </source>
</evidence>
<comment type="caution">
    <text evidence="3">The sequence shown here is derived from an EMBL/GenBank/DDBJ whole genome shotgun (WGS) entry which is preliminary data.</text>
</comment>
<feature type="domain" description="Nephrocystin 3-like N-terminal" evidence="2">
    <location>
        <begin position="68"/>
        <end position="222"/>
    </location>
</feature>
<dbReference type="InterPro" id="IPR056884">
    <property type="entry name" value="NPHP3-like_N"/>
</dbReference>
<accession>A0A8S0W9L4</accession>
<proteinExistence type="predicted"/>
<evidence type="ECO:0000313" key="4">
    <source>
        <dbReference type="Proteomes" id="UP000467700"/>
    </source>
</evidence>
<dbReference type="SUPFAM" id="SSF52540">
    <property type="entry name" value="P-loop containing nucleoside triphosphate hydrolases"/>
    <property type="match status" value="1"/>
</dbReference>
<evidence type="ECO:0000313" key="3">
    <source>
        <dbReference type="EMBL" id="CAA7267838.1"/>
    </source>
</evidence>
<keyword evidence="4" id="KW-1185">Reference proteome</keyword>
<dbReference type="InterPro" id="IPR027417">
    <property type="entry name" value="P-loop_NTPase"/>
</dbReference>
<dbReference type="OrthoDB" id="5967843at2759"/>
<name>A0A8S0W9L4_CYCAE</name>
<gene>
    <name evidence="3" type="ORF">AAE3_LOCUS10106</name>
</gene>
<dbReference type="Pfam" id="PF24883">
    <property type="entry name" value="NPHP3_N"/>
    <property type="match status" value="1"/>
</dbReference>